<protein>
    <submittedName>
        <fullName evidence="5">Nucleoid protein Hbs</fullName>
    </submittedName>
</protein>
<dbReference type="SMART" id="SM00411">
    <property type="entry name" value="BHL"/>
    <property type="match status" value="1"/>
</dbReference>
<evidence type="ECO:0000313" key="6">
    <source>
        <dbReference type="Proteomes" id="UP000266568"/>
    </source>
</evidence>
<dbReference type="PANTHER" id="PTHR33175">
    <property type="entry name" value="DNA-BINDING PROTEIN HU"/>
    <property type="match status" value="1"/>
</dbReference>
<dbReference type="InterPro" id="IPR000119">
    <property type="entry name" value="Hist_DNA-bd"/>
</dbReference>
<dbReference type="Proteomes" id="UP000266568">
    <property type="component" value="Unassembled WGS sequence"/>
</dbReference>
<dbReference type="Pfam" id="PF00216">
    <property type="entry name" value="Bac_DNA_binding"/>
    <property type="match status" value="1"/>
</dbReference>
<evidence type="ECO:0000256" key="1">
    <source>
        <dbReference type="ARBA" id="ARBA00010529"/>
    </source>
</evidence>
<evidence type="ECO:0000313" key="5">
    <source>
        <dbReference type="EMBL" id="RIA45993.1"/>
    </source>
</evidence>
<dbReference type="OrthoDB" id="9799835at2"/>
<proteinExistence type="inferred from homology"/>
<name>A0A397PC43_9SPHN</name>
<dbReference type="PRINTS" id="PR01727">
    <property type="entry name" value="DNABINDINGHU"/>
</dbReference>
<keyword evidence="2" id="KW-0226">DNA condensation</keyword>
<comment type="caution">
    <text evidence="5">The sequence shown here is derived from an EMBL/GenBank/DDBJ whole genome shotgun (WGS) entry which is preliminary data.</text>
</comment>
<dbReference type="PANTHER" id="PTHR33175:SF3">
    <property type="entry name" value="DNA-BINDING PROTEIN HU-BETA"/>
    <property type="match status" value="1"/>
</dbReference>
<dbReference type="SUPFAM" id="SSF47729">
    <property type="entry name" value="IHF-like DNA-binding proteins"/>
    <property type="match status" value="1"/>
</dbReference>
<evidence type="ECO:0000256" key="4">
    <source>
        <dbReference type="RuleBase" id="RU003939"/>
    </source>
</evidence>
<gene>
    <name evidence="5" type="ORF">DFR49_0522</name>
</gene>
<dbReference type="AlphaFoldDB" id="A0A397PC43"/>
<comment type="similarity">
    <text evidence="1 4">Belongs to the bacterial histone-like protein family.</text>
</comment>
<dbReference type="EMBL" id="QXDC01000002">
    <property type="protein sequence ID" value="RIA45993.1"/>
    <property type="molecule type" value="Genomic_DNA"/>
</dbReference>
<dbReference type="InterPro" id="IPR010992">
    <property type="entry name" value="IHF-like_DNA-bd_dom_sf"/>
</dbReference>
<keyword evidence="3" id="KW-0238">DNA-binding</keyword>
<dbReference type="GO" id="GO:0003677">
    <property type="term" value="F:DNA binding"/>
    <property type="evidence" value="ECO:0007669"/>
    <property type="project" value="UniProtKB-KW"/>
</dbReference>
<dbReference type="RefSeq" id="WP_051156913.1">
    <property type="nucleotide sequence ID" value="NZ_QXDC01000002.1"/>
</dbReference>
<dbReference type="GO" id="GO:0030261">
    <property type="term" value="P:chromosome condensation"/>
    <property type="evidence" value="ECO:0007669"/>
    <property type="project" value="UniProtKB-KW"/>
</dbReference>
<dbReference type="Gene3D" id="4.10.520.10">
    <property type="entry name" value="IHF-like DNA-binding proteins"/>
    <property type="match status" value="1"/>
</dbReference>
<evidence type="ECO:0000256" key="3">
    <source>
        <dbReference type="ARBA" id="ARBA00023125"/>
    </source>
</evidence>
<keyword evidence="6" id="KW-1185">Reference proteome</keyword>
<evidence type="ECO:0000256" key="2">
    <source>
        <dbReference type="ARBA" id="ARBA00023067"/>
    </source>
</evidence>
<dbReference type="GO" id="GO:0030527">
    <property type="term" value="F:structural constituent of chromatin"/>
    <property type="evidence" value="ECO:0007669"/>
    <property type="project" value="InterPro"/>
</dbReference>
<reference evidence="5 6" key="1">
    <citation type="submission" date="2018-08" db="EMBL/GenBank/DDBJ databases">
        <title>Genomic Encyclopedia of Type Strains, Phase IV (KMG-IV): sequencing the most valuable type-strain genomes for metagenomic binning, comparative biology and taxonomic classification.</title>
        <authorList>
            <person name="Goeker M."/>
        </authorList>
    </citation>
    <scope>NUCLEOTIDE SEQUENCE [LARGE SCALE GENOMIC DNA]</scope>
    <source>
        <strain evidence="5 6">DSM 25527</strain>
    </source>
</reference>
<sequence length="103" mass="11552">MNKDELIERVAVRSYLTRAEAFRAVEAVFATIGDAAIRGEAVSINRFGIFSVKSCSAREGRNPRTGERILICPTRKLVFRASRAMKDLLLGEERSDPIELDPR</sequence>
<organism evidence="5 6">
    <name type="scientific">Hephaestia caeni</name>
    <dbReference type="NCBI Taxonomy" id="645617"/>
    <lineage>
        <taxon>Bacteria</taxon>
        <taxon>Pseudomonadati</taxon>
        <taxon>Pseudomonadota</taxon>
        <taxon>Alphaproteobacteria</taxon>
        <taxon>Sphingomonadales</taxon>
        <taxon>Sphingomonadaceae</taxon>
        <taxon>Hephaestia</taxon>
    </lineage>
</organism>
<accession>A0A397PC43</accession>
<dbReference type="CDD" id="cd13831">
    <property type="entry name" value="HU"/>
    <property type="match status" value="1"/>
</dbReference>